<accession>A0AAD5Z5E0</accession>
<dbReference type="GO" id="GO:0004523">
    <property type="term" value="F:RNA-DNA hybrid ribonuclease activity"/>
    <property type="evidence" value="ECO:0007669"/>
    <property type="project" value="InterPro"/>
</dbReference>
<feature type="coiled-coil region" evidence="1">
    <location>
        <begin position="187"/>
        <end position="241"/>
    </location>
</feature>
<dbReference type="GO" id="GO:0003676">
    <property type="term" value="F:nucleic acid binding"/>
    <property type="evidence" value="ECO:0007669"/>
    <property type="project" value="InterPro"/>
</dbReference>
<dbReference type="PROSITE" id="PS50878">
    <property type="entry name" value="RT_POL"/>
    <property type="match status" value="1"/>
</dbReference>
<dbReference type="SUPFAM" id="SSF56672">
    <property type="entry name" value="DNA/RNA polymerases"/>
    <property type="match status" value="1"/>
</dbReference>
<dbReference type="InterPro" id="IPR002156">
    <property type="entry name" value="RNaseH_domain"/>
</dbReference>
<dbReference type="CDD" id="cd06222">
    <property type="entry name" value="RNase_H_like"/>
    <property type="match status" value="1"/>
</dbReference>
<dbReference type="InterPro" id="IPR012337">
    <property type="entry name" value="RNaseH-like_sf"/>
</dbReference>
<dbReference type="AlphaFoldDB" id="A0AAD5Z5E0"/>
<dbReference type="CDD" id="cd01650">
    <property type="entry name" value="RT_nLTR_like"/>
    <property type="match status" value="1"/>
</dbReference>
<reference evidence="3 4" key="1">
    <citation type="journal article" date="2022" name="Cell">
        <title>Repeat-based holocentromeres influence genome architecture and karyotype evolution.</title>
        <authorList>
            <person name="Hofstatter P.G."/>
            <person name="Thangavel G."/>
            <person name="Lux T."/>
            <person name="Neumann P."/>
            <person name="Vondrak T."/>
            <person name="Novak P."/>
            <person name="Zhang M."/>
            <person name="Costa L."/>
            <person name="Castellani M."/>
            <person name="Scott A."/>
            <person name="Toegelov H."/>
            <person name="Fuchs J."/>
            <person name="Mata-Sucre Y."/>
            <person name="Dias Y."/>
            <person name="Vanzela A.L.L."/>
            <person name="Huettel B."/>
            <person name="Almeida C.C.S."/>
            <person name="Simkova H."/>
            <person name="Souza G."/>
            <person name="Pedrosa-Harand A."/>
            <person name="Macas J."/>
            <person name="Mayer K.F.X."/>
            <person name="Houben A."/>
            <person name="Marques A."/>
        </authorList>
    </citation>
    <scope>NUCLEOTIDE SEQUENCE [LARGE SCALE GENOMIC DNA]</scope>
    <source>
        <strain evidence="3">RhyTen1mFocal</strain>
    </source>
</reference>
<dbReference type="Pfam" id="PF13966">
    <property type="entry name" value="zf-RVT"/>
    <property type="match status" value="1"/>
</dbReference>
<name>A0AAD5Z5E0_9POAL</name>
<dbReference type="SUPFAM" id="SSF56219">
    <property type="entry name" value="DNase I-like"/>
    <property type="match status" value="1"/>
</dbReference>
<dbReference type="InterPro" id="IPR036397">
    <property type="entry name" value="RNaseH_sf"/>
</dbReference>
<dbReference type="Gene3D" id="3.60.10.10">
    <property type="entry name" value="Endonuclease/exonuclease/phosphatase"/>
    <property type="match status" value="1"/>
</dbReference>
<dbReference type="SUPFAM" id="SSF53098">
    <property type="entry name" value="Ribonuclease H-like"/>
    <property type="match status" value="1"/>
</dbReference>
<dbReference type="EMBL" id="JAMRDG010000002">
    <property type="protein sequence ID" value="KAJ3687216.1"/>
    <property type="molecule type" value="Genomic_DNA"/>
</dbReference>
<dbReference type="Pfam" id="PF00078">
    <property type="entry name" value="RVT_1"/>
    <property type="match status" value="1"/>
</dbReference>
<proteinExistence type="predicted"/>
<dbReference type="InterPro" id="IPR044730">
    <property type="entry name" value="RNase_H-like_dom_plant"/>
</dbReference>
<feature type="domain" description="Reverse transcriptase" evidence="2">
    <location>
        <begin position="383"/>
        <end position="665"/>
    </location>
</feature>
<organism evidence="3 4">
    <name type="scientific">Rhynchospora tenuis</name>
    <dbReference type="NCBI Taxonomy" id="198213"/>
    <lineage>
        <taxon>Eukaryota</taxon>
        <taxon>Viridiplantae</taxon>
        <taxon>Streptophyta</taxon>
        <taxon>Embryophyta</taxon>
        <taxon>Tracheophyta</taxon>
        <taxon>Spermatophyta</taxon>
        <taxon>Magnoliopsida</taxon>
        <taxon>Liliopsida</taxon>
        <taxon>Poales</taxon>
        <taxon>Cyperaceae</taxon>
        <taxon>Cyperoideae</taxon>
        <taxon>Rhynchosporeae</taxon>
        <taxon>Rhynchospora</taxon>
    </lineage>
</organism>
<dbReference type="InterPro" id="IPR000477">
    <property type="entry name" value="RT_dom"/>
</dbReference>
<evidence type="ECO:0000313" key="4">
    <source>
        <dbReference type="Proteomes" id="UP001210211"/>
    </source>
</evidence>
<dbReference type="PANTHER" id="PTHR33116">
    <property type="entry name" value="REVERSE TRANSCRIPTASE ZINC-BINDING DOMAIN-CONTAINING PROTEIN-RELATED-RELATED"/>
    <property type="match status" value="1"/>
</dbReference>
<evidence type="ECO:0000313" key="3">
    <source>
        <dbReference type="EMBL" id="KAJ3687216.1"/>
    </source>
</evidence>
<dbReference type="Gene3D" id="3.30.420.10">
    <property type="entry name" value="Ribonuclease H-like superfamily/Ribonuclease H"/>
    <property type="match status" value="1"/>
</dbReference>
<dbReference type="Pfam" id="PF13456">
    <property type="entry name" value="RVT_3"/>
    <property type="match status" value="1"/>
</dbReference>
<comment type="caution">
    <text evidence="3">The sequence shown here is derived from an EMBL/GenBank/DDBJ whole genome shotgun (WGS) entry which is preliminary data.</text>
</comment>
<dbReference type="InterPro" id="IPR043502">
    <property type="entry name" value="DNA/RNA_pol_sf"/>
</dbReference>
<keyword evidence="1" id="KW-0175">Coiled coil</keyword>
<protein>
    <recommendedName>
        <fullName evidence="2">Reverse transcriptase domain-containing protein</fullName>
    </recommendedName>
</protein>
<evidence type="ECO:0000259" key="2">
    <source>
        <dbReference type="PROSITE" id="PS50878"/>
    </source>
</evidence>
<sequence length="1265" mass="146622">MAGGLTWNIGAIYGDPHHKYNPYIWDLIKLLSMENMEPLCCFGDFNAVPSLRDKYGGSRILNKNNRSFRDLLMQANLIDLGYKGPAYTWSTNLHTSNPMHQRLDRVIVSPSWSAMYPDAFVNHLLRLHSDHCPILLNTSKTFPQPKQFQIEHWWLQVSSFKDECKRLWQEDPDVSWGQKYQILVRGIKAWRKKIKTPKDKLRELEEKIFKQQMVPPHLQNLNEEINLRKEYEETMQQLETYWQQRSRVRWASMGDRNTKFFHNAATIRRRQNYITTLQKPDGSWTSTEGEARKLLVEYFKNLYSSTRAQLNEPVLSSYIKNEFKKLTVQARDQLRQIPNAHEIKTVLWAMGQDRAPGPDGLTVRFLKEMWDLVGPDIVNRIKWAFTVGIMPQEWTPCNIVLIPKVENPQKPDQFRPISVCSVLYRLTMKIIARRLAPYVSEIISPAQTAFVRGRSIHENVILLREILNSFKSKDFKEKAFALKLDLRKAFDTVEWGLVHEVLKTIEMPENIIKLIYSAMTTAKFSIKLNGRNGDGFFQASRGLRQGCPMSPYLFILAAEVLSKMFNLATRNGDVQGISLTQDTEPLTHALYADDLVIFAKTQQQEVNMVKNIINRFGMITGLKQNPDKSQIWFSKHVNQRERQTCQTTLSVQPAPECSTYLGNPLTTKQYTKRSYQNLLEKIQGRMAGWKMHTLSFAGRVELIRTVLQSIPMHTMATQLLPTKVLNELTSIFRKFLWGKVNQTRFLAYISWEKICKTFSHGGLNLKDLHILNVTWIMKMLHTFLSGVQSPWAKICWEKYCKNSGFWVSNPKRGDSEIWKSFHKVKQYVKDDIWWVIGAGDKIPAIGQPWYHNWYDDRHGIAQFPNLKVRNLFDFDNNRWNLQTYQHLFSQTSINQIMSITLTPSNNISIPDRLIWTRTKNGKFSLKIAYQLLTHTQQQVETSQIWETFWYLRRLIPKVKTFIWRVMQGALPTMYQLNKRIGRVSAMCPRCAMENETEQHMLFMCPASRATWFISPLAIRTEELSLNLLQLLQDMSGILSEMNMVLFYNIMWTIWKSRNKFIFEGKEENPTSILAEAMAITMTPVLNGANLKNMKADCTIVPPQVTAVCMVDASWDVRGKGGIGIAFYCRQGLLQHAYCKPVTASSPFHAETLALAMALQLITQIQAPMPIIIYTDCQSLVLFLTENEDSHIQDWKASKAAYQSKVAIEEMQGNVIVKYIPRSFNEVPHKLANYARTKGVYYQGFPSTQLMGELDLCQRLTAFFIL</sequence>
<keyword evidence="4" id="KW-1185">Reference proteome</keyword>
<gene>
    <name evidence="3" type="ORF">LUZ61_016380</name>
</gene>
<dbReference type="Proteomes" id="UP001210211">
    <property type="component" value="Unassembled WGS sequence"/>
</dbReference>
<dbReference type="PANTHER" id="PTHR33116:SF78">
    <property type="entry name" value="OS12G0587133 PROTEIN"/>
    <property type="match status" value="1"/>
</dbReference>
<evidence type="ECO:0000256" key="1">
    <source>
        <dbReference type="SAM" id="Coils"/>
    </source>
</evidence>
<dbReference type="InterPro" id="IPR036691">
    <property type="entry name" value="Endo/exonu/phosph_ase_sf"/>
</dbReference>
<dbReference type="InterPro" id="IPR026960">
    <property type="entry name" value="RVT-Znf"/>
</dbReference>